<proteinExistence type="predicted"/>
<protein>
    <submittedName>
        <fullName evidence="1">Uncharacterized protein</fullName>
    </submittedName>
</protein>
<keyword evidence="2" id="KW-1185">Reference proteome</keyword>
<sequence>MFILRTRRVTGSVRGQVDLVTHRDGPLCVGKAVLADKAVAAGSNRPRLGLSIIVGTAAVAESRQRTVPIRERTTRLPGGKALAHFANFVTGTNATK</sequence>
<reference evidence="1" key="1">
    <citation type="submission" date="2022-03" db="EMBL/GenBank/DDBJ databases">
        <authorList>
            <person name="Martin H S."/>
        </authorList>
    </citation>
    <scope>NUCLEOTIDE SEQUENCE</scope>
</reference>
<evidence type="ECO:0000313" key="1">
    <source>
        <dbReference type="EMBL" id="CAH2049332.1"/>
    </source>
</evidence>
<dbReference type="Proteomes" id="UP000837857">
    <property type="component" value="Chromosome 19"/>
</dbReference>
<accession>A0ABN8I9N9</accession>
<feature type="non-terminal residue" evidence="1">
    <location>
        <position position="96"/>
    </location>
</feature>
<dbReference type="EMBL" id="OW152831">
    <property type="protein sequence ID" value="CAH2049332.1"/>
    <property type="molecule type" value="Genomic_DNA"/>
</dbReference>
<evidence type="ECO:0000313" key="2">
    <source>
        <dbReference type="Proteomes" id="UP000837857"/>
    </source>
</evidence>
<gene>
    <name evidence="1" type="ORF">IPOD504_LOCUS6757</name>
</gene>
<organism evidence="1 2">
    <name type="scientific">Iphiclides podalirius</name>
    <name type="common">scarce swallowtail</name>
    <dbReference type="NCBI Taxonomy" id="110791"/>
    <lineage>
        <taxon>Eukaryota</taxon>
        <taxon>Metazoa</taxon>
        <taxon>Ecdysozoa</taxon>
        <taxon>Arthropoda</taxon>
        <taxon>Hexapoda</taxon>
        <taxon>Insecta</taxon>
        <taxon>Pterygota</taxon>
        <taxon>Neoptera</taxon>
        <taxon>Endopterygota</taxon>
        <taxon>Lepidoptera</taxon>
        <taxon>Glossata</taxon>
        <taxon>Ditrysia</taxon>
        <taxon>Papilionoidea</taxon>
        <taxon>Papilionidae</taxon>
        <taxon>Papilioninae</taxon>
        <taxon>Iphiclides</taxon>
    </lineage>
</organism>
<name>A0ABN8I9N9_9NEOP</name>